<dbReference type="Proteomes" id="UP000053105">
    <property type="component" value="Unassembled WGS sequence"/>
</dbReference>
<feature type="region of interest" description="Disordered" evidence="1">
    <location>
        <begin position="19"/>
        <end position="64"/>
    </location>
</feature>
<evidence type="ECO:0000256" key="1">
    <source>
        <dbReference type="SAM" id="MobiDB-lite"/>
    </source>
</evidence>
<feature type="compositionally biased region" description="Basic and acidic residues" evidence="1">
    <location>
        <begin position="19"/>
        <end position="44"/>
    </location>
</feature>
<reference evidence="2 3" key="1">
    <citation type="submission" date="2015-07" db="EMBL/GenBank/DDBJ databases">
        <title>The genome of Melipona quadrifasciata.</title>
        <authorList>
            <person name="Pan H."/>
            <person name="Kapheim K."/>
        </authorList>
    </citation>
    <scope>NUCLEOTIDE SEQUENCE [LARGE SCALE GENOMIC DNA]</scope>
    <source>
        <strain evidence="2">0111107301</strain>
        <tissue evidence="2">Whole body</tissue>
    </source>
</reference>
<gene>
    <name evidence="2" type="ORF">WN51_14044</name>
</gene>
<protein>
    <submittedName>
        <fullName evidence="2">Uncharacterized protein</fullName>
    </submittedName>
</protein>
<dbReference type="AlphaFoldDB" id="A0A0M9A0P2"/>
<evidence type="ECO:0000313" key="3">
    <source>
        <dbReference type="Proteomes" id="UP000053105"/>
    </source>
</evidence>
<organism evidence="2 3">
    <name type="scientific">Melipona quadrifasciata</name>
    <dbReference type="NCBI Taxonomy" id="166423"/>
    <lineage>
        <taxon>Eukaryota</taxon>
        <taxon>Metazoa</taxon>
        <taxon>Ecdysozoa</taxon>
        <taxon>Arthropoda</taxon>
        <taxon>Hexapoda</taxon>
        <taxon>Insecta</taxon>
        <taxon>Pterygota</taxon>
        <taxon>Neoptera</taxon>
        <taxon>Endopterygota</taxon>
        <taxon>Hymenoptera</taxon>
        <taxon>Apocrita</taxon>
        <taxon>Aculeata</taxon>
        <taxon>Apoidea</taxon>
        <taxon>Anthophila</taxon>
        <taxon>Apidae</taxon>
        <taxon>Melipona</taxon>
    </lineage>
</organism>
<dbReference type="EMBL" id="KQ435794">
    <property type="protein sequence ID" value="KOX73966.1"/>
    <property type="molecule type" value="Genomic_DNA"/>
</dbReference>
<sequence length="383" mass="43124">MRVNVVSVQPESFGVAKELQKRRNFADKGAKDAKEERHGRRKESGTSVSSATRRKPNKTNGERLTRMYGSLVRSYGSEGVKDAVEGRVKRSGSERESDSFAFRLGITVPRLTTSGADGSDSLPQTLVVTKSLIIDYVLSVLSKSIKRRNVSFDLVLFRLVKKFASGLVIQKGTPRQVTWLVTSPYSDEEFLSYAKLCDCLRSGFCGKVVRRDSRRGESSDYWAVTVVCNIRLVYMNVYFHYAIFCYNRTYCTIQQTSPIIEFKILGIELLRQCSNFRESDSNQSNDLITSNNPSIKGQSCVRFAITCSIAPVATAHTPTKEQSTIFPKSTASQITNNGAFDNYVQLVGKICLEFDHYNHDSRVSLHVLMIFQNFPCNKIESRK</sequence>
<name>A0A0M9A0P2_9HYME</name>
<evidence type="ECO:0000313" key="2">
    <source>
        <dbReference type="EMBL" id="KOX73966.1"/>
    </source>
</evidence>
<accession>A0A0M9A0P2</accession>
<proteinExistence type="predicted"/>
<keyword evidence="3" id="KW-1185">Reference proteome</keyword>